<feature type="transmembrane region" description="Helical" evidence="8">
    <location>
        <begin position="206"/>
        <end position="228"/>
    </location>
</feature>
<evidence type="ECO:0000256" key="5">
    <source>
        <dbReference type="ARBA" id="ARBA00022692"/>
    </source>
</evidence>
<dbReference type="OrthoDB" id="9793390at2"/>
<dbReference type="GO" id="GO:0005886">
    <property type="term" value="C:plasma membrane"/>
    <property type="evidence" value="ECO:0007669"/>
    <property type="project" value="UniProtKB-SubCell"/>
</dbReference>
<dbReference type="Proteomes" id="UP000187941">
    <property type="component" value="Chromosome"/>
</dbReference>
<keyword evidence="4" id="KW-1003">Cell membrane</keyword>
<dbReference type="PANTHER" id="PTHR21716">
    <property type="entry name" value="TRANSMEMBRANE PROTEIN"/>
    <property type="match status" value="1"/>
</dbReference>
<dbReference type="GO" id="GO:0055085">
    <property type="term" value="P:transmembrane transport"/>
    <property type="evidence" value="ECO:0007669"/>
    <property type="project" value="TreeGrafter"/>
</dbReference>
<evidence type="ECO:0000256" key="6">
    <source>
        <dbReference type="ARBA" id="ARBA00022989"/>
    </source>
</evidence>
<evidence type="ECO:0000256" key="3">
    <source>
        <dbReference type="ARBA" id="ARBA00022448"/>
    </source>
</evidence>
<dbReference type="PANTHER" id="PTHR21716:SF53">
    <property type="entry name" value="PERMEASE PERM-RELATED"/>
    <property type="match status" value="1"/>
</dbReference>
<sequence>MNRTSREIELPAYVKFACVLIALVITVYILFTLQDTIVSLVFAILLSVILYPLDHRLERWGFPRIVAILICILVAVGFLVGFFYLISLQIGNFTSEAPKLIQRSNEIFDKIQKLADENLNISRQRLVSEARSYLNRLLQDSGTILTSTLLATTNTLSTIALLPLYIFFFLLYRDFFRSFIYKVFRNTRRSSIDAVFSRIYAVIKDYIVGLVLVIGIVGVLNTVGLLILGVEFAVFFGFLGAILILIPYIGIAIGSILPALYTLVTHDNPLVAGGVVGVFLFVQLLEGNFITPYIVGSKVSINPLASIIVLLLWGQLWGLPGLILALPMTAILKVIFDAVEDLRPYGFLLGEAEKPRPPIKNLQELADQLPKRTRRIGTTEVKK</sequence>
<evidence type="ECO:0000256" key="2">
    <source>
        <dbReference type="ARBA" id="ARBA00009773"/>
    </source>
</evidence>
<feature type="transmembrane region" description="Helical" evidence="8">
    <location>
        <begin position="37"/>
        <end position="53"/>
    </location>
</feature>
<comment type="similarity">
    <text evidence="2">Belongs to the autoinducer-2 exporter (AI-2E) (TC 2.A.86) family.</text>
</comment>
<dbReference type="InterPro" id="IPR002549">
    <property type="entry name" value="AI-2E-like"/>
</dbReference>
<keyword evidence="6 8" id="KW-1133">Transmembrane helix</keyword>
<feature type="transmembrane region" description="Helical" evidence="8">
    <location>
        <begin position="305"/>
        <end position="326"/>
    </location>
</feature>
<keyword evidence="10" id="KW-1185">Reference proteome</keyword>
<keyword evidence="5 8" id="KW-0812">Transmembrane</keyword>
<dbReference type="AlphaFoldDB" id="A0A1P9X1T2"/>
<dbReference type="STRING" id="1178516.AWR27_20855"/>
<evidence type="ECO:0000256" key="7">
    <source>
        <dbReference type="ARBA" id="ARBA00023136"/>
    </source>
</evidence>
<dbReference type="KEGG" id="smon:AWR27_20855"/>
<comment type="subcellular location">
    <subcellularLocation>
        <location evidence="1">Cell membrane</location>
        <topology evidence="1">Multi-pass membrane protein</topology>
    </subcellularLocation>
</comment>
<feature type="transmembrane region" description="Helical" evidence="8">
    <location>
        <begin position="144"/>
        <end position="172"/>
    </location>
</feature>
<accession>A0A1P9X1T2</accession>
<dbReference type="EMBL" id="CP014263">
    <property type="protein sequence ID" value="AQG81548.1"/>
    <property type="molecule type" value="Genomic_DNA"/>
</dbReference>
<evidence type="ECO:0000313" key="10">
    <source>
        <dbReference type="Proteomes" id="UP000187941"/>
    </source>
</evidence>
<gene>
    <name evidence="9" type="ORF">AWR27_20855</name>
</gene>
<dbReference type="Pfam" id="PF01594">
    <property type="entry name" value="AI-2E_transport"/>
    <property type="match status" value="1"/>
</dbReference>
<keyword evidence="7 8" id="KW-0472">Membrane</keyword>
<feature type="transmembrane region" description="Helical" evidence="8">
    <location>
        <begin position="65"/>
        <end position="86"/>
    </location>
</feature>
<name>A0A1P9X1T2_9BACT</name>
<evidence type="ECO:0000313" key="9">
    <source>
        <dbReference type="EMBL" id="AQG81548.1"/>
    </source>
</evidence>
<keyword evidence="3" id="KW-0813">Transport</keyword>
<evidence type="ECO:0000256" key="1">
    <source>
        <dbReference type="ARBA" id="ARBA00004651"/>
    </source>
</evidence>
<organism evidence="9 10">
    <name type="scientific">Spirosoma montaniterrae</name>
    <dbReference type="NCBI Taxonomy" id="1178516"/>
    <lineage>
        <taxon>Bacteria</taxon>
        <taxon>Pseudomonadati</taxon>
        <taxon>Bacteroidota</taxon>
        <taxon>Cytophagia</taxon>
        <taxon>Cytophagales</taxon>
        <taxon>Cytophagaceae</taxon>
        <taxon>Spirosoma</taxon>
    </lineage>
</organism>
<evidence type="ECO:0000256" key="4">
    <source>
        <dbReference type="ARBA" id="ARBA00022475"/>
    </source>
</evidence>
<reference evidence="9 10" key="1">
    <citation type="submission" date="2016-01" db="EMBL/GenBank/DDBJ databases">
        <authorList>
            <person name="Oliw E.H."/>
        </authorList>
    </citation>
    <scope>NUCLEOTIDE SEQUENCE [LARGE SCALE GENOMIC DNA]</scope>
    <source>
        <strain evidence="9 10">DY10</strain>
    </source>
</reference>
<proteinExistence type="inferred from homology"/>
<dbReference type="RefSeq" id="WP_077133010.1">
    <property type="nucleotide sequence ID" value="NZ_CP014263.1"/>
</dbReference>
<protein>
    <recommendedName>
        <fullName evidence="11">Permease</fullName>
    </recommendedName>
</protein>
<feature type="transmembrane region" description="Helical" evidence="8">
    <location>
        <begin position="12"/>
        <end position="31"/>
    </location>
</feature>
<feature type="transmembrane region" description="Helical" evidence="8">
    <location>
        <begin position="234"/>
        <end position="257"/>
    </location>
</feature>
<evidence type="ECO:0000256" key="8">
    <source>
        <dbReference type="SAM" id="Phobius"/>
    </source>
</evidence>
<feature type="transmembrane region" description="Helical" evidence="8">
    <location>
        <begin position="269"/>
        <end position="285"/>
    </location>
</feature>
<evidence type="ECO:0008006" key="11">
    <source>
        <dbReference type="Google" id="ProtNLM"/>
    </source>
</evidence>